<evidence type="ECO:0000313" key="9">
    <source>
        <dbReference type="EMBL" id="CAI2387260.1"/>
    </source>
</evidence>
<evidence type="ECO:0000259" key="8">
    <source>
        <dbReference type="PROSITE" id="PS50237"/>
    </source>
</evidence>
<evidence type="ECO:0000256" key="5">
    <source>
        <dbReference type="ARBA" id="ARBA00022679"/>
    </source>
</evidence>
<dbReference type="AlphaFoldDB" id="A0AAD2DC26"/>
<evidence type="ECO:0000256" key="1">
    <source>
        <dbReference type="ARBA" id="ARBA00000885"/>
    </source>
</evidence>
<sequence length="745" mass="87377">MEEKKKTTKELVTKIFKNYIDGCCDNEDCVNIFCKSTIKRTNPEAESVDKALALQTAVKLIKHISLNEYIPEKCPPLPLWGDRLDELLQSDDSTFLSEISRVFCNFESLSSSFYPFQSAHRRFSLDNQTIDIDFNRLDKIYQRILKISEEEQGVFEKIMDESIDNIADQFMKFDNKSKLGKRYSYQMVRILAIWLSQEILYEPQFGELIKKIADTFFHFEDRQFWERDVAMNLFKNLTKEKFLCCFKVNQQHLTFTLMMEPDEEDTEEQEKIKKLFLIMDFFYYSSRMVRLNSISLKEFHIDVINIEWKDKLKDFYIDWFNCRRGRFNNETDIDLDLEVNEIDKRTFHKVLFIEYPWAFDAANKARLINYDGQISKKKELHNSLDIASILLGGLSPYLKVSVRRDNLIEDSLNSLVSAGANLKKPLKVKFAGEPGVDEGGVQKEFFQLLVKQLFDVGYGMFEYNSESQLFWISRNSFEIPLKFELVGIILGLAIYNNHILDIHLPLAFYKKLLGKRVNLDDFEQYDPQVGKSLRAILNYDKEDFEEVMNLTFTVDYDSWGEKLSKELVENGSEINVTLENKEEYIDKYIHFLMNESVDKYFRSFKEGFEKCCGGEMLPRLEPEDLEMIICGSKVLDFEKLKEATRYHDGYNENSETIKYFWQVVNEFTEEEKKKFLFFTTGCDKAPINGLGELRLTIIRHGDNEELLPSAHTCFNHLLLPCYSSAEKLKEKLLVAINNSEGFGLM</sequence>
<comment type="catalytic activity">
    <reaction evidence="1">
        <text>S-ubiquitinyl-[E2 ubiquitin-conjugating enzyme]-L-cysteine + [acceptor protein]-L-lysine = [E2 ubiquitin-conjugating enzyme]-L-cysteine + N(6)-ubiquitinyl-[acceptor protein]-L-lysine.</text>
        <dbReference type="EC" id="2.3.2.26"/>
    </reaction>
</comment>
<keyword evidence="5" id="KW-0808">Transferase</keyword>
<gene>
    <name evidence="9" type="ORF">ECRASSUSDP1_LOCUS28889</name>
</gene>
<dbReference type="GO" id="GO:0005737">
    <property type="term" value="C:cytoplasm"/>
    <property type="evidence" value="ECO:0007669"/>
    <property type="project" value="UniProtKB-SubCell"/>
</dbReference>
<dbReference type="CDD" id="cd00078">
    <property type="entry name" value="HECTc"/>
    <property type="match status" value="1"/>
</dbReference>
<accession>A0AAD2DC26</accession>
<dbReference type="SMART" id="SM00119">
    <property type="entry name" value="HECTc"/>
    <property type="match status" value="1"/>
</dbReference>
<dbReference type="Gene3D" id="3.30.2160.10">
    <property type="entry name" value="Hect, E3 ligase catalytic domain"/>
    <property type="match status" value="1"/>
</dbReference>
<evidence type="ECO:0000256" key="3">
    <source>
        <dbReference type="ARBA" id="ARBA00012485"/>
    </source>
</evidence>
<evidence type="ECO:0000256" key="6">
    <source>
        <dbReference type="ARBA" id="ARBA00022786"/>
    </source>
</evidence>
<dbReference type="GO" id="GO:0000209">
    <property type="term" value="P:protein polyubiquitination"/>
    <property type="evidence" value="ECO:0007669"/>
    <property type="project" value="InterPro"/>
</dbReference>
<dbReference type="InterPro" id="IPR035983">
    <property type="entry name" value="Hect_E3_ubiquitin_ligase"/>
</dbReference>
<evidence type="ECO:0000256" key="4">
    <source>
        <dbReference type="ARBA" id="ARBA00022490"/>
    </source>
</evidence>
<dbReference type="InterPro" id="IPR000569">
    <property type="entry name" value="HECT_dom"/>
</dbReference>
<dbReference type="PANTHER" id="PTHR45700">
    <property type="entry name" value="UBIQUITIN-PROTEIN LIGASE E3C"/>
    <property type="match status" value="1"/>
</dbReference>
<evidence type="ECO:0000313" key="10">
    <source>
        <dbReference type="Proteomes" id="UP001295684"/>
    </source>
</evidence>
<keyword evidence="6 7" id="KW-0833">Ubl conjugation pathway</keyword>
<keyword evidence="4" id="KW-0963">Cytoplasm</keyword>
<reference evidence="9" key="1">
    <citation type="submission" date="2023-07" db="EMBL/GenBank/DDBJ databases">
        <authorList>
            <consortium name="AG Swart"/>
            <person name="Singh M."/>
            <person name="Singh A."/>
            <person name="Seah K."/>
            <person name="Emmerich C."/>
        </authorList>
    </citation>
    <scope>NUCLEOTIDE SEQUENCE</scope>
    <source>
        <strain evidence="9">DP1</strain>
    </source>
</reference>
<dbReference type="EMBL" id="CAMPGE010029773">
    <property type="protein sequence ID" value="CAI2387260.1"/>
    <property type="molecule type" value="Genomic_DNA"/>
</dbReference>
<keyword evidence="10" id="KW-1185">Reference proteome</keyword>
<name>A0AAD2DC26_EUPCR</name>
<comment type="subcellular location">
    <subcellularLocation>
        <location evidence="2">Cytoplasm</location>
    </subcellularLocation>
</comment>
<dbReference type="FunFam" id="3.30.2160.10:FF:000004">
    <property type="entry name" value="probable E3 ubiquitin-protein ligase HERC4 isoform X1"/>
    <property type="match status" value="1"/>
</dbReference>
<dbReference type="PANTHER" id="PTHR45700:SF8">
    <property type="entry name" value="HECT-TYPE E3 UBIQUITIN TRANSFERASE"/>
    <property type="match status" value="1"/>
</dbReference>
<dbReference type="Gene3D" id="3.90.1750.10">
    <property type="entry name" value="Hect, E3 ligase catalytic domains"/>
    <property type="match status" value="1"/>
</dbReference>
<dbReference type="Pfam" id="PF00632">
    <property type="entry name" value="HECT"/>
    <property type="match status" value="1"/>
</dbReference>
<evidence type="ECO:0000256" key="7">
    <source>
        <dbReference type="PROSITE-ProRule" id="PRU00104"/>
    </source>
</evidence>
<dbReference type="GO" id="GO:0061630">
    <property type="term" value="F:ubiquitin protein ligase activity"/>
    <property type="evidence" value="ECO:0007669"/>
    <property type="project" value="UniProtKB-EC"/>
</dbReference>
<dbReference type="PROSITE" id="PS50237">
    <property type="entry name" value="HECT"/>
    <property type="match status" value="1"/>
</dbReference>
<feature type="active site" description="Glycyl thioester intermediate" evidence="7">
    <location>
        <position position="713"/>
    </location>
</feature>
<dbReference type="EC" id="2.3.2.26" evidence="3"/>
<dbReference type="Gene3D" id="3.30.2410.10">
    <property type="entry name" value="Hect, E3 ligase catalytic domain"/>
    <property type="match status" value="1"/>
</dbReference>
<comment type="caution">
    <text evidence="9">The sequence shown here is derived from an EMBL/GenBank/DDBJ whole genome shotgun (WGS) entry which is preliminary data.</text>
</comment>
<dbReference type="Proteomes" id="UP001295684">
    <property type="component" value="Unassembled WGS sequence"/>
</dbReference>
<evidence type="ECO:0000256" key="2">
    <source>
        <dbReference type="ARBA" id="ARBA00004496"/>
    </source>
</evidence>
<dbReference type="InterPro" id="IPR044611">
    <property type="entry name" value="E3A/B/C-like"/>
</dbReference>
<organism evidence="9 10">
    <name type="scientific">Euplotes crassus</name>
    <dbReference type="NCBI Taxonomy" id="5936"/>
    <lineage>
        <taxon>Eukaryota</taxon>
        <taxon>Sar</taxon>
        <taxon>Alveolata</taxon>
        <taxon>Ciliophora</taxon>
        <taxon>Intramacronucleata</taxon>
        <taxon>Spirotrichea</taxon>
        <taxon>Hypotrichia</taxon>
        <taxon>Euplotida</taxon>
        <taxon>Euplotidae</taxon>
        <taxon>Moneuplotes</taxon>
    </lineage>
</organism>
<dbReference type="FunFam" id="3.30.2410.10:FF:000003">
    <property type="entry name" value="probable E3 ubiquitin-protein ligase HERC4 isoform X1"/>
    <property type="match status" value="1"/>
</dbReference>
<protein>
    <recommendedName>
        <fullName evidence="3">HECT-type E3 ubiquitin transferase</fullName>
        <ecNumber evidence="3">2.3.2.26</ecNumber>
    </recommendedName>
</protein>
<dbReference type="SUPFAM" id="SSF56204">
    <property type="entry name" value="Hect, E3 ligase catalytic domain"/>
    <property type="match status" value="1"/>
</dbReference>
<proteinExistence type="predicted"/>
<feature type="domain" description="HECT" evidence="8">
    <location>
        <begin position="418"/>
        <end position="745"/>
    </location>
</feature>